<dbReference type="PRINTS" id="PR00139">
    <property type="entry name" value="ASNGLNASE"/>
</dbReference>
<evidence type="ECO:0000313" key="9">
    <source>
        <dbReference type="Proteomes" id="UP000838100"/>
    </source>
</evidence>
<dbReference type="PROSITE" id="PS51732">
    <property type="entry name" value="ASN_GLN_ASE_3"/>
    <property type="match status" value="1"/>
</dbReference>
<sequence>MSSQTKVLMIYTGGTIGMKKTDKGYAPASGYLQQLMAGQPALQGEGLPAVDIIELAPLLDSSNMTPSDWLKIADSVFQHRDQYDGFVIVHGTDTMTYSSSALSFMLRGLNKPVIFTGSQIPMQEQRNDAVDNVLTTLMLIEQYRAELSGVSLCFGGVLLQGNRATKVSATTYQGFASPAVAPLAIAGIELRLKSHQAVSTAALAELPAKAADVGVFKLYPGLKPAVLRAILAPPLQGLVLECYGAGNGPDGNAALMAELKAASDRGVVIVAVTQPPEGSVNLSLYAAGVALADVGVVSGFDMTTEAAFTKLFYLLSSETCRDDVLEKLVIDLAGELS</sequence>
<dbReference type="CDD" id="cd08963">
    <property type="entry name" value="L-asparaginase_I"/>
    <property type="match status" value="1"/>
</dbReference>
<evidence type="ECO:0000259" key="7">
    <source>
        <dbReference type="Pfam" id="PF17763"/>
    </source>
</evidence>
<dbReference type="Pfam" id="PF17763">
    <property type="entry name" value="Asparaginase_C"/>
    <property type="match status" value="1"/>
</dbReference>
<dbReference type="PROSITE" id="PS00144">
    <property type="entry name" value="ASN_GLN_ASE_1"/>
    <property type="match status" value="1"/>
</dbReference>
<feature type="domain" description="L-asparaginase N-terminal" evidence="6">
    <location>
        <begin position="6"/>
        <end position="195"/>
    </location>
</feature>
<comment type="caution">
    <text evidence="8">The sequence shown here is derived from an EMBL/GenBank/DDBJ whole genome shotgun (WGS) entry which is preliminary data.</text>
</comment>
<dbReference type="PROSITE" id="PS00917">
    <property type="entry name" value="ASN_GLN_ASE_2"/>
    <property type="match status" value="1"/>
</dbReference>
<dbReference type="InterPro" id="IPR036152">
    <property type="entry name" value="Asp/glu_Ase-like_sf"/>
</dbReference>
<dbReference type="NCBIfam" id="TIGR00519">
    <property type="entry name" value="asnASE_I"/>
    <property type="match status" value="1"/>
</dbReference>
<dbReference type="SFLD" id="SFLDS00057">
    <property type="entry name" value="Glutaminase/Asparaginase"/>
    <property type="match status" value="1"/>
</dbReference>
<dbReference type="InterPro" id="IPR040919">
    <property type="entry name" value="Asparaginase_C"/>
</dbReference>
<dbReference type="PANTHER" id="PTHR11707:SF28">
    <property type="entry name" value="60 KDA LYSOPHOSPHOLIPASE"/>
    <property type="match status" value="1"/>
</dbReference>
<dbReference type="SMART" id="SM00870">
    <property type="entry name" value="Asparaginase"/>
    <property type="match status" value="1"/>
</dbReference>
<protein>
    <recommendedName>
        <fullName evidence="2">asparaginase</fullName>
        <ecNumber evidence="2">3.5.1.1</ecNumber>
    </recommendedName>
</protein>
<dbReference type="GO" id="GO:0004067">
    <property type="term" value="F:asparaginase activity"/>
    <property type="evidence" value="ECO:0007669"/>
    <property type="project" value="UniProtKB-EC"/>
</dbReference>
<dbReference type="Proteomes" id="UP000838100">
    <property type="component" value="Unassembled WGS sequence"/>
</dbReference>
<dbReference type="InterPro" id="IPR020827">
    <property type="entry name" value="Asparaginase/glutaminase_AS1"/>
</dbReference>
<feature type="active site" evidence="5">
    <location>
        <position position="92"/>
    </location>
</feature>
<comment type="similarity">
    <text evidence="1">Belongs to the asparaginase 1 family.</text>
</comment>
<dbReference type="InterPro" id="IPR027473">
    <property type="entry name" value="L-asparaginase_C"/>
</dbReference>
<evidence type="ECO:0000256" key="2">
    <source>
        <dbReference type="ARBA" id="ARBA00012920"/>
    </source>
</evidence>
<dbReference type="PIRSF" id="PIRSF500176">
    <property type="entry name" value="L_ASNase"/>
    <property type="match status" value="1"/>
</dbReference>
<dbReference type="InterPro" id="IPR006033">
    <property type="entry name" value="AsnA_fam"/>
</dbReference>
<evidence type="ECO:0000256" key="3">
    <source>
        <dbReference type="ARBA" id="ARBA00022801"/>
    </source>
</evidence>
<keyword evidence="9" id="KW-1185">Reference proteome</keyword>
<accession>A0ABM9AFC1</accession>
<proteinExistence type="inferred from homology"/>
<keyword evidence="3 8" id="KW-0378">Hydrolase</keyword>
<evidence type="ECO:0000259" key="6">
    <source>
        <dbReference type="Pfam" id="PF00710"/>
    </source>
</evidence>
<feature type="domain" description="Asparaginase/glutaminase C-terminal" evidence="7">
    <location>
        <begin position="212"/>
        <end position="322"/>
    </location>
</feature>
<organism evidence="8 9">
    <name type="scientific">Sinobacterium norvegicum</name>
    <dbReference type="NCBI Taxonomy" id="1641715"/>
    <lineage>
        <taxon>Bacteria</taxon>
        <taxon>Pseudomonadati</taxon>
        <taxon>Pseudomonadota</taxon>
        <taxon>Gammaproteobacteria</taxon>
        <taxon>Cellvibrionales</taxon>
        <taxon>Spongiibacteraceae</taxon>
        <taxon>Sinobacterium</taxon>
    </lineage>
</organism>
<dbReference type="Gene3D" id="3.40.50.40">
    <property type="match status" value="1"/>
</dbReference>
<dbReference type="EC" id="3.5.1.1" evidence="2"/>
<dbReference type="EMBL" id="CAKLPX010000002">
    <property type="protein sequence ID" value="CAH0991906.1"/>
    <property type="molecule type" value="Genomic_DNA"/>
</dbReference>
<dbReference type="PIRSF" id="PIRSF001220">
    <property type="entry name" value="L-ASNase_gatD"/>
    <property type="match status" value="1"/>
</dbReference>
<dbReference type="InterPro" id="IPR041725">
    <property type="entry name" value="L-asparaginase_I"/>
</dbReference>
<dbReference type="PANTHER" id="PTHR11707">
    <property type="entry name" value="L-ASPARAGINASE"/>
    <property type="match status" value="1"/>
</dbReference>
<dbReference type="RefSeq" id="WP_237444605.1">
    <property type="nucleotide sequence ID" value="NZ_CAKLPX010000002.1"/>
</dbReference>
<dbReference type="Pfam" id="PF00710">
    <property type="entry name" value="Asparaginase"/>
    <property type="match status" value="1"/>
</dbReference>
<evidence type="ECO:0000256" key="4">
    <source>
        <dbReference type="PROSITE-ProRule" id="PRU10099"/>
    </source>
</evidence>
<gene>
    <name evidence="8" type="primary">ansA</name>
    <name evidence="8" type="ORF">SIN8267_02021</name>
</gene>
<dbReference type="InterPro" id="IPR027474">
    <property type="entry name" value="L-asparaginase_N"/>
</dbReference>
<feature type="active site" evidence="4">
    <location>
        <position position="15"/>
    </location>
</feature>
<dbReference type="InterPro" id="IPR037152">
    <property type="entry name" value="L-asparaginase_N_sf"/>
</dbReference>
<dbReference type="Gene3D" id="3.40.50.1170">
    <property type="entry name" value="L-asparaginase, N-terminal domain"/>
    <property type="match status" value="1"/>
</dbReference>
<evidence type="ECO:0000256" key="5">
    <source>
        <dbReference type="PROSITE-ProRule" id="PRU10100"/>
    </source>
</evidence>
<dbReference type="InterPro" id="IPR027475">
    <property type="entry name" value="Asparaginase/glutaminase_AS2"/>
</dbReference>
<evidence type="ECO:0000313" key="8">
    <source>
        <dbReference type="EMBL" id="CAH0991906.1"/>
    </source>
</evidence>
<reference evidence="8" key="1">
    <citation type="submission" date="2021-12" db="EMBL/GenBank/DDBJ databases">
        <authorList>
            <person name="Rodrigo-Torres L."/>
            <person name="Arahal R. D."/>
            <person name="Lucena T."/>
        </authorList>
    </citation>
    <scope>NUCLEOTIDE SEQUENCE</scope>
    <source>
        <strain evidence="8">CECT 8267</strain>
    </source>
</reference>
<evidence type="ECO:0000256" key="1">
    <source>
        <dbReference type="ARBA" id="ARBA00010518"/>
    </source>
</evidence>
<dbReference type="InterPro" id="IPR006034">
    <property type="entry name" value="Asparaginase/glutaminase-like"/>
</dbReference>
<dbReference type="SUPFAM" id="SSF53774">
    <property type="entry name" value="Glutaminase/Asparaginase"/>
    <property type="match status" value="1"/>
</dbReference>
<name>A0ABM9AFC1_9GAMM</name>